<dbReference type="Gene3D" id="3.40.190.290">
    <property type="match status" value="1"/>
</dbReference>
<dbReference type="InterPro" id="IPR036390">
    <property type="entry name" value="WH_DNA-bd_sf"/>
</dbReference>
<reference evidence="6 7" key="1">
    <citation type="submission" date="2019-03" db="EMBL/GenBank/DDBJ databases">
        <title>Genomic Encyclopedia of Type Strains, Phase IV (KMG-IV): sequencing the most valuable type-strain genomes for metagenomic binning, comparative biology and taxonomic classification.</title>
        <authorList>
            <person name="Goeker M."/>
        </authorList>
    </citation>
    <scope>NUCLEOTIDE SEQUENCE [LARGE SCALE GENOMIC DNA]</scope>
    <source>
        <strain evidence="6 7">DSM 15264</strain>
    </source>
</reference>
<dbReference type="FunFam" id="1.10.10.10:FF:000001">
    <property type="entry name" value="LysR family transcriptional regulator"/>
    <property type="match status" value="1"/>
</dbReference>
<dbReference type="InterPro" id="IPR000847">
    <property type="entry name" value="LysR_HTH_N"/>
</dbReference>
<keyword evidence="2" id="KW-0805">Transcription regulation</keyword>
<dbReference type="GO" id="GO:0005829">
    <property type="term" value="C:cytosol"/>
    <property type="evidence" value="ECO:0007669"/>
    <property type="project" value="TreeGrafter"/>
</dbReference>
<keyword evidence="3 6" id="KW-0238">DNA-binding</keyword>
<sequence length="306" mass="34410">MQMNLSTRQLRAFLHLVEERSFTRAATLSHLSQPAFSALIRSLEDELGVRLFDRTTRSVELTAEGRAFEAAARRVLRDAEDAWTDVRQLAARQRGRVALAVLPALAAGWLPQVLARFHAQWPGIQLDVADVLSEDCIERVRSGRADLALAATRVDTPELRTELFCTDDFHLVCRRDHPLATQPQLRLADIAAHPMIQLSRSSSVRQYVEAAIHPLQLNTMMELDQLSTVAGMVRAGLGISVVPALTLFHFEHPQLATRPLPLRGLKRQIFLVRRRDRSLSVAAQAMYEQLMALRPRQTAPNRRRGA</sequence>
<dbReference type="InterPro" id="IPR005119">
    <property type="entry name" value="LysR_subst-bd"/>
</dbReference>
<dbReference type="PANTHER" id="PTHR30419:SF8">
    <property type="entry name" value="NITROGEN ASSIMILATION TRANSCRIPTIONAL ACTIVATOR-RELATED"/>
    <property type="match status" value="1"/>
</dbReference>
<evidence type="ECO:0000313" key="6">
    <source>
        <dbReference type="EMBL" id="TCP07663.1"/>
    </source>
</evidence>
<dbReference type="PRINTS" id="PR00039">
    <property type="entry name" value="HTHLYSR"/>
</dbReference>
<dbReference type="GO" id="GO:0003700">
    <property type="term" value="F:DNA-binding transcription factor activity"/>
    <property type="evidence" value="ECO:0007669"/>
    <property type="project" value="InterPro"/>
</dbReference>
<gene>
    <name evidence="6" type="ORF">EV676_104219</name>
</gene>
<keyword evidence="4" id="KW-0804">Transcription</keyword>
<evidence type="ECO:0000313" key="7">
    <source>
        <dbReference type="Proteomes" id="UP000294772"/>
    </source>
</evidence>
<name>A0AA46DF35_9BURK</name>
<evidence type="ECO:0000256" key="4">
    <source>
        <dbReference type="ARBA" id="ARBA00023163"/>
    </source>
</evidence>
<dbReference type="PANTHER" id="PTHR30419">
    <property type="entry name" value="HTH-TYPE TRANSCRIPTIONAL REGULATOR YBHD"/>
    <property type="match status" value="1"/>
</dbReference>
<dbReference type="InterPro" id="IPR050950">
    <property type="entry name" value="HTH-type_LysR_regulators"/>
</dbReference>
<protein>
    <submittedName>
        <fullName evidence="6">DNA-binding transcriptional LysR family regulator</fullName>
    </submittedName>
</protein>
<evidence type="ECO:0000256" key="1">
    <source>
        <dbReference type="ARBA" id="ARBA00009437"/>
    </source>
</evidence>
<accession>A0AA46DF35</accession>
<evidence type="ECO:0000256" key="3">
    <source>
        <dbReference type="ARBA" id="ARBA00023125"/>
    </source>
</evidence>
<evidence type="ECO:0000259" key="5">
    <source>
        <dbReference type="PROSITE" id="PS50931"/>
    </source>
</evidence>
<dbReference type="Pfam" id="PF00126">
    <property type="entry name" value="HTH_1"/>
    <property type="match status" value="1"/>
</dbReference>
<comment type="similarity">
    <text evidence="1">Belongs to the LysR transcriptional regulatory family.</text>
</comment>
<proteinExistence type="inferred from homology"/>
<feature type="domain" description="HTH lysR-type" evidence="5">
    <location>
        <begin position="5"/>
        <end position="62"/>
    </location>
</feature>
<dbReference type="Proteomes" id="UP000294772">
    <property type="component" value="Unassembled WGS sequence"/>
</dbReference>
<dbReference type="PROSITE" id="PS50931">
    <property type="entry name" value="HTH_LYSR"/>
    <property type="match status" value="1"/>
</dbReference>
<dbReference type="EMBL" id="SLXF01000004">
    <property type="protein sequence ID" value="TCP07663.1"/>
    <property type="molecule type" value="Genomic_DNA"/>
</dbReference>
<dbReference type="Pfam" id="PF03466">
    <property type="entry name" value="LysR_substrate"/>
    <property type="match status" value="1"/>
</dbReference>
<dbReference type="CDD" id="cd08440">
    <property type="entry name" value="PBP2_LTTR_like_4"/>
    <property type="match status" value="1"/>
</dbReference>
<dbReference type="AlphaFoldDB" id="A0AA46DF35"/>
<organism evidence="6 7">
    <name type="scientific">Caldimonas thermodepolymerans</name>
    <dbReference type="NCBI Taxonomy" id="215580"/>
    <lineage>
        <taxon>Bacteria</taxon>
        <taxon>Pseudomonadati</taxon>
        <taxon>Pseudomonadota</taxon>
        <taxon>Betaproteobacteria</taxon>
        <taxon>Burkholderiales</taxon>
        <taxon>Sphaerotilaceae</taxon>
        <taxon>Caldimonas</taxon>
    </lineage>
</organism>
<evidence type="ECO:0000256" key="2">
    <source>
        <dbReference type="ARBA" id="ARBA00023015"/>
    </source>
</evidence>
<dbReference type="GO" id="GO:0003677">
    <property type="term" value="F:DNA binding"/>
    <property type="evidence" value="ECO:0007669"/>
    <property type="project" value="UniProtKB-KW"/>
</dbReference>
<dbReference type="InterPro" id="IPR036388">
    <property type="entry name" value="WH-like_DNA-bd_sf"/>
</dbReference>
<comment type="caution">
    <text evidence="6">The sequence shown here is derived from an EMBL/GenBank/DDBJ whole genome shotgun (WGS) entry which is preliminary data.</text>
</comment>
<dbReference type="SUPFAM" id="SSF53850">
    <property type="entry name" value="Periplasmic binding protein-like II"/>
    <property type="match status" value="1"/>
</dbReference>
<dbReference type="Gene3D" id="1.10.10.10">
    <property type="entry name" value="Winged helix-like DNA-binding domain superfamily/Winged helix DNA-binding domain"/>
    <property type="match status" value="1"/>
</dbReference>
<dbReference type="SUPFAM" id="SSF46785">
    <property type="entry name" value="Winged helix' DNA-binding domain"/>
    <property type="match status" value="1"/>
</dbReference>